<dbReference type="InterPro" id="IPR036812">
    <property type="entry name" value="NAD(P)_OxRdtase_dom_sf"/>
</dbReference>
<sequence>MKTLKFSNGDTMHAIGLGTWKATGGDVKKAVKEALKAGYRHIDTATAYGNEDSIGEALAEVFAEGEIFREDVFITSKLWNDSHAEGQVIPALEESLKKLKLDYLDLYLIHWPVAFRNGVDSPKKPSDYLTPEEAPIIETWKQMEQAKNDGLARHIGVSNFSDIKLKELVSKAKIKPEMNQIELHPLLQQDNLLEYCKSENIHVTAYSPLGSGDRSENMKGKDEPNLLEIQAIKDIARKHNASAGQILINWQTQRGNAAIPKSTSREHIKENFKAASIELDKDDMKKIAALDEHYRFITGEFFEEPSKGYKDIYDEKSPIVEGVKKGIGKIKDVFK</sequence>
<dbReference type="OrthoDB" id="9804790at2"/>
<feature type="active site" description="Proton donor" evidence="4">
    <location>
        <position position="48"/>
    </location>
</feature>
<dbReference type="PROSITE" id="PS00798">
    <property type="entry name" value="ALDOKETO_REDUCTASE_1"/>
    <property type="match status" value="1"/>
</dbReference>
<name>A0A5C6YKS7_9FLAO</name>
<comment type="caution">
    <text evidence="8">The sequence shown here is derived from an EMBL/GenBank/DDBJ whole genome shotgun (WGS) entry which is preliminary data.</text>
</comment>
<feature type="site" description="Lowers pKa of active site Tyr" evidence="6">
    <location>
        <position position="77"/>
    </location>
</feature>
<evidence type="ECO:0000256" key="6">
    <source>
        <dbReference type="PIRSR" id="PIRSR000097-3"/>
    </source>
</evidence>
<dbReference type="InterPro" id="IPR018170">
    <property type="entry name" value="Aldo/ket_reductase_CS"/>
</dbReference>
<keyword evidence="2" id="KW-0521">NADP</keyword>
<evidence type="ECO:0000313" key="9">
    <source>
        <dbReference type="Proteomes" id="UP000321945"/>
    </source>
</evidence>
<evidence type="ECO:0000256" key="5">
    <source>
        <dbReference type="PIRSR" id="PIRSR000097-2"/>
    </source>
</evidence>
<dbReference type="Pfam" id="PF00248">
    <property type="entry name" value="Aldo_ket_red"/>
    <property type="match status" value="1"/>
</dbReference>
<dbReference type="PANTHER" id="PTHR11732">
    <property type="entry name" value="ALDO/KETO REDUCTASE"/>
    <property type="match status" value="1"/>
</dbReference>
<dbReference type="RefSeq" id="WP_111816070.1">
    <property type="nucleotide sequence ID" value="NZ_CBCRZQ010000005.1"/>
</dbReference>
<evidence type="ECO:0000313" key="8">
    <source>
        <dbReference type="EMBL" id="TXD67959.1"/>
    </source>
</evidence>
<dbReference type="AlphaFoldDB" id="A0A5C6YKS7"/>
<evidence type="ECO:0000256" key="1">
    <source>
        <dbReference type="ARBA" id="ARBA00007905"/>
    </source>
</evidence>
<dbReference type="InterPro" id="IPR023210">
    <property type="entry name" value="NADP_OxRdtase_dom"/>
</dbReference>
<dbReference type="SUPFAM" id="SSF51430">
    <property type="entry name" value="NAD(P)-linked oxidoreductase"/>
    <property type="match status" value="1"/>
</dbReference>
<evidence type="ECO:0000256" key="3">
    <source>
        <dbReference type="ARBA" id="ARBA00023002"/>
    </source>
</evidence>
<dbReference type="GO" id="GO:0016491">
    <property type="term" value="F:oxidoreductase activity"/>
    <property type="evidence" value="ECO:0007669"/>
    <property type="project" value="UniProtKB-KW"/>
</dbReference>
<dbReference type="EMBL" id="VORU01000018">
    <property type="protein sequence ID" value="TXD67959.1"/>
    <property type="molecule type" value="Genomic_DNA"/>
</dbReference>
<dbReference type="InterPro" id="IPR020471">
    <property type="entry name" value="AKR"/>
</dbReference>
<evidence type="ECO:0000256" key="4">
    <source>
        <dbReference type="PIRSR" id="PIRSR000097-1"/>
    </source>
</evidence>
<comment type="similarity">
    <text evidence="1">Belongs to the aldo/keto reductase family.</text>
</comment>
<proteinExistence type="inferred from homology"/>
<dbReference type="PRINTS" id="PR00069">
    <property type="entry name" value="ALDKETRDTASE"/>
</dbReference>
<dbReference type="Gene3D" id="3.20.20.100">
    <property type="entry name" value="NADP-dependent oxidoreductase domain"/>
    <property type="match status" value="1"/>
</dbReference>
<dbReference type="FunFam" id="3.20.20.100:FF:000006">
    <property type="entry name" value="Aldo-keto reductase family 1 member A1"/>
    <property type="match status" value="1"/>
</dbReference>
<dbReference type="Proteomes" id="UP000321945">
    <property type="component" value="Unassembled WGS sequence"/>
</dbReference>
<organism evidence="8 9">
    <name type="scientific">Aequorivita lipolytica</name>
    <dbReference type="NCBI Taxonomy" id="153267"/>
    <lineage>
        <taxon>Bacteria</taxon>
        <taxon>Pseudomonadati</taxon>
        <taxon>Bacteroidota</taxon>
        <taxon>Flavobacteriia</taxon>
        <taxon>Flavobacteriales</taxon>
        <taxon>Flavobacteriaceae</taxon>
        <taxon>Aequorivita</taxon>
    </lineage>
</organism>
<feature type="binding site" evidence="5">
    <location>
        <position position="110"/>
    </location>
    <ligand>
        <name>substrate</name>
    </ligand>
</feature>
<evidence type="ECO:0000256" key="2">
    <source>
        <dbReference type="ARBA" id="ARBA00022857"/>
    </source>
</evidence>
<protein>
    <submittedName>
        <fullName evidence="8">Aldo/keto reductase</fullName>
    </submittedName>
</protein>
<keyword evidence="3" id="KW-0560">Oxidoreductase</keyword>
<reference evidence="8 9" key="1">
    <citation type="submission" date="2019-08" db="EMBL/GenBank/DDBJ databases">
        <title>Genome of Aequorivita lipolytica Y10-2 (type strain).</title>
        <authorList>
            <person name="Bowman J.P."/>
        </authorList>
    </citation>
    <scope>NUCLEOTIDE SEQUENCE [LARGE SCALE GENOMIC DNA]</scope>
    <source>
        <strain evidence="8 9">Y10-2</strain>
    </source>
</reference>
<feature type="domain" description="NADP-dependent oxidoreductase" evidence="7">
    <location>
        <begin position="15"/>
        <end position="291"/>
    </location>
</feature>
<dbReference type="PIRSF" id="PIRSF000097">
    <property type="entry name" value="AKR"/>
    <property type="match status" value="1"/>
</dbReference>
<keyword evidence="9" id="KW-1185">Reference proteome</keyword>
<accession>A0A5C6YKS7</accession>
<dbReference type="PROSITE" id="PS00062">
    <property type="entry name" value="ALDOKETO_REDUCTASE_2"/>
    <property type="match status" value="1"/>
</dbReference>
<evidence type="ECO:0000259" key="7">
    <source>
        <dbReference type="Pfam" id="PF00248"/>
    </source>
</evidence>
<gene>
    <name evidence="8" type="ORF">ESV24_14290</name>
</gene>